<dbReference type="Proteomes" id="UP000054324">
    <property type="component" value="Unassembled WGS sequence"/>
</dbReference>
<name>A0A074ZJZ8_OPIVI</name>
<sequence length="69" mass="7655">MTYTTNSILTPHRPSRGAISRVALHAAYSRAALICHPTQRSPTDAIMNSQTTVEEEPRSGEETVEEHHI</sequence>
<dbReference type="RefSeq" id="XP_009168858.1">
    <property type="nucleotide sequence ID" value="XM_009170594.1"/>
</dbReference>
<dbReference type="AlphaFoldDB" id="A0A074ZJZ8"/>
<dbReference type="GeneID" id="20319735"/>
<reference evidence="2 3" key="1">
    <citation type="submission" date="2013-11" db="EMBL/GenBank/DDBJ databases">
        <title>Opisthorchis viverrini - life in the bile duct.</title>
        <authorList>
            <person name="Young N.D."/>
            <person name="Nagarajan N."/>
            <person name="Lin S.J."/>
            <person name="Korhonen P.K."/>
            <person name="Jex A.R."/>
            <person name="Hall R.S."/>
            <person name="Safavi-Hemami H."/>
            <person name="Kaewkong W."/>
            <person name="Bertrand D."/>
            <person name="Gao S."/>
            <person name="Seet Q."/>
            <person name="Wongkham S."/>
            <person name="Teh B.T."/>
            <person name="Wongkham C."/>
            <person name="Intapan P.M."/>
            <person name="Maleewong W."/>
            <person name="Yang X."/>
            <person name="Hu M."/>
            <person name="Wang Z."/>
            <person name="Hofmann A."/>
            <person name="Sternberg P.W."/>
            <person name="Tan P."/>
            <person name="Wang J."/>
            <person name="Gasser R.B."/>
        </authorList>
    </citation>
    <scope>NUCLEOTIDE SEQUENCE [LARGE SCALE GENOMIC DNA]</scope>
</reference>
<keyword evidence="3" id="KW-1185">Reference proteome</keyword>
<evidence type="ECO:0000256" key="1">
    <source>
        <dbReference type="SAM" id="MobiDB-lite"/>
    </source>
</evidence>
<proteinExistence type="predicted"/>
<dbReference type="KEGG" id="ovi:T265_05553"/>
<protein>
    <submittedName>
        <fullName evidence="2">Uncharacterized protein</fullName>
    </submittedName>
</protein>
<evidence type="ECO:0000313" key="3">
    <source>
        <dbReference type="Proteomes" id="UP000054324"/>
    </source>
</evidence>
<feature type="region of interest" description="Disordered" evidence="1">
    <location>
        <begin position="39"/>
        <end position="69"/>
    </location>
</feature>
<feature type="compositionally biased region" description="Basic and acidic residues" evidence="1">
    <location>
        <begin position="55"/>
        <end position="69"/>
    </location>
</feature>
<dbReference type="EMBL" id="KL596724">
    <property type="protein sequence ID" value="KER27376.1"/>
    <property type="molecule type" value="Genomic_DNA"/>
</dbReference>
<accession>A0A074ZJZ8</accession>
<gene>
    <name evidence="2" type="ORF">T265_05553</name>
</gene>
<dbReference type="CTD" id="20319735"/>
<organism evidence="2 3">
    <name type="scientific">Opisthorchis viverrini</name>
    <name type="common">Southeast Asian liver fluke</name>
    <dbReference type="NCBI Taxonomy" id="6198"/>
    <lineage>
        <taxon>Eukaryota</taxon>
        <taxon>Metazoa</taxon>
        <taxon>Spiralia</taxon>
        <taxon>Lophotrochozoa</taxon>
        <taxon>Platyhelminthes</taxon>
        <taxon>Trematoda</taxon>
        <taxon>Digenea</taxon>
        <taxon>Opisthorchiida</taxon>
        <taxon>Opisthorchiata</taxon>
        <taxon>Opisthorchiidae</taxon>
        <taxon>Opisthorchis</taxon>
    </lineage>
</organism>
<evidence type="ECO:0000313" key="2">
    <source>
        <dbReference type="EMBL" id="KER27376.1"/>
    </source>
</evidence>
<feature type="compositionally biased region" description="Polar residues" evidence="1">
    <location>
        <begin position="39"/>
        <end position="52"/>
    </location>
</feature>